<dbReference type="GO" id="GO:0006508">
    <property type="term" value="P:proteolysis"/>
    <property type="evidence" value="ECO:0007669"/>
    <property type="project" value="InterPro"/>
</dbReference>
<keyword evidence="5" id="KW-1185">Reference proteome</keyword>
<dbReference type="SMART" id="SM00020">
    <property type="entry name" value="Tryp_SPc"/>
    <property type="match status" value="1"/>
</dbReference>
<evidence type="ECO:0000256" key="2">
    <source>
        <dbReference type="SAM" id="SignalP"/>
    </source>
</evidence>
<accession>A0A1J1I1G6</accession>
<dbReference type="Pfam" id="PF00089">
    <property type="entry name" value="Trypsin"/>
    <property type="match status" value="1"/>
</dbReference>
<dbReference type="GO" id="GO:0004252">
    <property type="term" value="F:serine-type endopeptidase activity"/>
    <property type="evidence" value="ECO:0007669"/>
    <property type="project" value="InterPro"/>
</dbReference>
<dbReference type="PROSITE" id="PS50240">
    <property type="entry name" value="TRYPSIN_DOM"/>
    <property type="match status" value="1"/>
</dbReference>
<sequence length="254" mass="27296">MEVKNIFLIFSALLLLTKTCNGRFVVSVIEYEFGNIETATVKCGGTIISNRNVLTTAACVNVTSPDLSIGVQYLAFNGTATVPIRHRATVRIHPDFASNREYNVAVLEIEGSFGDGFESLSLGALNDSQSCFLYGWGGGNGPADPRRESVTVNGPDSCPGDNTQAYCSRFGFFEALARCPGLLPGSPLVCGDERVVNGMVLNGGCSAAQPYLYYHSIEDFSSWILWETAGAEMTTKVSGFLLFAALLTCLKNIL</sequence>
<feature type="domain" description="Peptidase S1" evidence="3">
    <location>
        <begin position="43"/>
        <end position="229"/>
    </location>
</feature>
<dbReference type="InterPro" id="IPR043504">
    <property type="entry name" value="Peptidase_S1_PA_chymotrypsin"/>
</dbReference>
<evidence type="ECO:0000313" key="4">
    <source>
        <dbReference type="EMBL" id="CRK94125.1"/>
    </source>
</evidence>
<feature type="chain" id="PRO_5012814282" evidence="2">
    <location>
        <begin position="23"/>
        <end position="254"/>
    </location>
</feature>
<dbReference type="Proteomes" id="UP000183832">
    <property type="component" value="Unassembled WGS sequence"/>
</dbReference>
<gene>
    <name evidence="4" type="ORF">CLUMA_CG007648</name>
</gene>
<proteinExistence type="inferred from homology"/>
<name>A0A1J1I1G6_9DIPT</name>
<protein>
    <submittedName>
        <fullName evidence="4">CLUMA_CG007648, isoform A</fullName>
    </submittedName>
</protein>
<dbReference type="InterPro" id="IPR009003">
    <property type="entry name" value="Peptidase_S1_PA"/>
</dbReference>
<reference evidence="4 5" key="1">
    <citation type="submission" date="2015-04" db="EMBL/GenBank/DDBJ databases">
        <authorList>
            <person name="Syromyatnikov M.Y."/>
            <person name="Popov V.N."/>
        </authorList>
    </citation>
    <scope>NUCLEOTIDE SEQUENCE [LARGE SCALE GENOMIC DNA]</scope>
</reference>
<feature type="signal peptide" evidence="2">
    <location>
        <begin position="1"/>
        <end position="22"/>
    </location>
</feature>
<evidence type="ECO:0000313" key="5">
    <source>
        <dbReference type="Proteomes" id="UP000183832"/>
    </source>
</evidence>
<dbReference type="InterPro" id="IPR051333">
    <property type="entry name" value="CLIP_Serine_Protease"/>
</dbReference>
<evidence type="ECO:0000259" key="3">
    <source>
        <dbReference type="PROSITE" id="PS50240"/>
    </source>
</evidence>
<dbReference type="InterPro" id="IPR001254">
    <property type="entry name" value="Trypsin_dom"/>
</dbReference>
<dbReference type="PANTHER" id="PTHR24260">
    <property type="match status" value="1"/>
</dbReference>
<keyword evidence="2" id="KW-0732">Signal</keyword>
<organism evidence="4 5">
    <name type="scientific">Clunio marinus</name>
    <dbReference type="NCBI Taxonomy" id="568069"/>
    <lineage>
        <taxon>Eukaryota</taxon>
        <taxon>Metazoa</taxon>
        <taxon>Ecdysozoa</taxon>
        <taxon>Arthropoda</taxon>
        <taxon>Hexapoda</taxon>
        <taxon>Insecta</taxon>
        <taxon>Pterygota</taxon>
        <taxon>Neoptera</taxon>
        <taxon>Endopterygota</taxon>
        <taxon>Diptera</taxon>
        <taxon>Nematocera</taxon>
        <taxon>Chironomoidea</taxon>
        <taxon>Chironomidae</taxon>
        <taxon>Clunio</taxon>
    </lineage>
</organism>
<dbReference type="Gene3D" id="2.40.10.10">
    <property type="entry name" value="Trypsin-like serine proteases"/>
    <property type="match status" value="1"/>
</dbReference>
<dbReference type="EMBL" id="CVRI01000038">
    <property type="protein sequence ID" value="CRK94125.1"/>
    <property type="molecule type" value="Genomic_DNA"/>
</dbReference>
<dbReference type="OrthoDB" id="7776173at2759"/>
<comment type="similarity">
    <text evidence="1">Belongs to the peptidase S1 family. CLIP subfamily.</text>
</comment>
<dbReference type="AlphaFoldDB" id="A0A1J1I1G6"/>
<dbReference type="STRING" id="568069.A0A1J1I1G6"/>
<evidence type="ECO:0000256" key="1">
    <source>
        <dbReference type="ARBA" id="ARBA00024195"/>
    </source>
</evidence>
<dbReference type="SUPFAM" id="SSF50494">
    <property type="entry name" value="Trypsin-like serine proteases"/>
    <property type="match status" value="1"/>
</dbReference>
<dbReference type="PANTHER" id="PTHR24260:SF132">
    <property type="entry name" value="PEPTIDASE S1 DOMAIN-CONTAINING PROTEIN"/>
    <property type="match status" value="1"/>
</dbReference>